<feature type="compositionally biased region" description="Basic residues" evidence="1">
    <location>
        <begin position="186"/>
        <end position="199"/>
    </location>
</feature>
<feature type="compositionally biased region" description="Basic residues" evidence="1">
    <location>
        <begin position="140"/>
        <end position="153"/>
    </location>
</feature>
<dbReference type="AlphaFoldDB" id="A0AAD4LRZ0"/>
<reference evidence="2" key="1">
    <citation type="submission" date="2022-01" db="EMBL/GenBank/DDBJ databases">
        <title>Comparative genomics reveals a dynamic genome evolution in the ectomycorrhizal milk-cap (Lactarius) mushrooms.</title>
        <authorList>
            <consortium name="DOE Joint Genome Institute"/>
            <person name="Lebreton A."/>
            <person name="Tang N."/>
            <person name="Kuo A."/>
            <person name="LaButti K."/>
            <person name="Drula E."/>
            <person name="Barry K."/>
            <person name="Clum A."/>
            <person name="Lipzen A."/>
            <person name="Mousain D."/>
            <person name="Ng V."/>
            <person name="Wang R."/>
            <person name="Wang X."/>
            <person name="Dai Y."/>
            <person name="Henrissat B."/>
            <person name="Grigoriev I.V."/>
            <person name="Guerin-Laguette A."/>
            <person name="Yu F."/>
            <person name="Martin F.M."/>
        </authorList>
    </citation>
    <scope>NUCLEOTIDE SEQUENCE</scope>
    <source>
        <strain evidence="2">QP</strain>
    </source>
</reference>
<protein>
    <submittedName>
        <fullName evidence="2">Uncharacterized protein</fullName>
    </submittedName>
</protein>
<keyword evidence="3" id="KW-1185">Reference proteome</keyword>
<comment type="caution">
    <text evidence="2">The sequence shown here is derived from an EMBL/GenBank/DDBJ whole genome shotgun (WGS) entry which is preliminary data.</text>
</comment>
<sequence length="273" mass="31220">MNNTVQIVTIDLSSFHPFSPCWDSAWNGHVQQCERQDQNHPVHGPKAPTKCYSVECLVLELASFAVLNELRRSPNQLKTTRQQCQPSTIAIRYTVYQLIMHRRSNPHLNLNPNLIPRRLHILSLNPSLNLNPDPSPNPNSHHHHHYSRSHSHSHSPNYSQHSRSNPRAQSQRQLSLLLPLPEARIRRNLPRSQQRRGHRPPAMERWVPQQCDSRTGYTSTRAAASACDQSSYFTPHVSVPASHCCCQWLREYPGIVSACRTIPCSTCDGGRWH</sequence>
<accession>A0AAD4LRZ0</accession>
<organism evidence="2 3">
    <name type="scientific">Lactarius akahatsu</name>
    <dbReference type="NCBI Taxonomy" id="416441"/>
    <lineage>
        <taxon>Eukaryota</taxon>
        <taxon>Fungi</taxon>
        <taxon>Dikarya</taxon>
        <taxon>Basidiomycota</taxon>
        <taxon>Agaricomycotina</taxon>
        <taxon>Agaricomycetes</taxon>
        <taxon>Russulales</taxon>
        <taxon>Russulaceae</taxon>
        <taxon>Lactarius</taxon>
    </lineage>
</organism>
<evidence type="ECO:0000256" key="1">
    <source>
        <dbReference type="SAM" id="MobiDB-lite"/>
    </source>
</evidence>
<feature type="compositionally biased region" description="Low complexity" evidence="1">
    <location>
        <begin position="154"/>
        <end position="182"/>
    </location>
</feature>
<name>A0AAD4LRZ0_9AGAM</name>
<feature type="region of interest" description="Disordered" evidence="1">
    <location>
        <begin position="130"/>
        <end position="211"/>
    </location>
</feature>
<gene>
    <name evidence="2" type="ORF">EDB92DRAFT_474283</name>
</gene>
<evidence type="ECO:0000313" key="2">
    <source>
        <dbReference type="EMBL" id="KAH9000192.1"/>
    </source>
</evidence>
<dbReference type="Proteomes" id="UP001201163">
    <property type="component" value="Unassembled WGS sequence"/>
</dbReference>
<evidence type="ECO:0000313" key="3">
    <source>
        <dbReference type="Proteomes" id="UP001201163"/>
    </source>
</evidence>
<proteinExistence type="predicted"/>
<dbReference type="EMBL" id="JAKELL010000002">
    <property type="protein sequence ID" value="KAH9000192.1"/>
    <property type="molecule type" value="Genomic_DNA"/>
</dbReference>